<gene>
    <name evidence="2" type="ORF">DFR31_0515</name>
</gene>
<keyword evidence="1" id="KW-1133">Transmembrane helix</keyword>
<reference evidence="2 3" key="1">
    <citation type="submission" date="2018-10" db="EMBL/GenBank/DDBJ databases">
        <title>Genomic Encyclopedia of Type Strains, Phase IV (KMG-IV): sequencing the most valuable type-strain genomes for metagenomic binning, comparative biology and taxonomic classification.</title>
        <authorList>
            <person name="Goeker M."/>
        </authorList>
    </citation>
    <scope>NUCLEOTIDE SEQUENCE [LARGE SCALE GENOMIC DNA]</scope>
    <source>
        <strain evidence="2 3">DSM 12769</strain>
    </source>
</reference>
<keyword evidence="1" id="KW-0812">Transmembrane</keyword>
<dbReference type="AlphaFoldDB" id="A0A498C6D0"/>
<keyword evidence="3" id="KW-1185">Reference proteome</keyword>
<dbReference type="InterPro" id="IPR029058">
    <property type="entry name" value="AB_hydrolase_fold"/>
</dbReference>
<dbReference type="RefSeq" id="WP_147436921.1">
    <property type="nucleotide sequence ID" value="NZ_RCDA01000001.1"/>
</dbReference>
<dbReference type="Gene3D" id="3.40.50.1820">
    <property type="entry name" value="alpha/beta hydrolase"/>
    <property type="match status" value="1"/>
</dbReference>
<dbReference type="Proteomes" id="UP000275461">
    <property type="component" value="Unassembled WGS sequence"/>
</dbReference>
<organism evidence="2 3">
    <name type="scientific">Alkalispirillum mobile</name>
    <dbReference type="NCBI Taxonomy" id="85925"/>
    <lineage>
        <taxon>Bacteria</taxon>
        <taxon>Pseudomonadati</taxon>
        <taxon>Pseudomonadota</taxon>
        <taxon>Gammaproteobacteria</taxon>
        <taxon>Chromatiales</taxon>
        <taxon>Ectothiorhodospiraceae</taxon>
        <taxon>Alkalispirillum</taxon>
    </lineage>
</organism>
<name>A0A498C6D0_9GAMM</name>
<sequence>MSDPERRAVVLIPGLERVERFERRDLLAENLANTVAQPTYPAEPVMAAGEAGLRLRPRALRGDERPGRTLDLFEAYWADMVPSSAEMSPWRRFVSGFELVAYWLFSWGNLKALRLSRAIAIGLVAGGVLLVLWYVSIAVIVVAALRAAPEQEMLLASLPALRSLFDWLLDVTAWVQTSAPYFILTLLLSAFRADELAQMAMFSKEYLENRRRDMQAGLRDRVRRRVAETIDHVLASSYDEVFVVAHSFGSIIAIDLLARWPHPADRDRVHLITLGSPEAVLSCRSQWLAGERERLFRNAPHAWLDFYSPTDWLCNAITDHARHYPGNSHRLWFDAPLIERATGRTHKAYYFDPEVLQTLMGGSISARRS</sequence>
<feature type="transmembrane region" description="Helical" evidence="1">
    <location>
        <begin position="119"/>
        <end position="147"/>
    </location>
</feature>
<accession>A0A498C6D0</accession>
<dbReference type="EMBL" id="RCDA01000001">
    <property type="protein sequence ID" value="RLK50609.1"/>
    <property type="molecule type" value="Genomic_DNA"/>
</dbReference>
<evidence type="ECO:0000313" key="2">
    <source>
        <dbReference type="EMBL" id="RLK50609.1"/>
    </source>
</evidence>
<comment type="caution">
    <text evidence="2">The sequence shown here is derived from an EMBL/GenBank/DDBJ whole genome shotgun (WGS) entry which is preliminary data.</text>
</comment>
<feature type="transmembrane region" description="Helical" evidence="1">
    <location>
        <begin position="167"/>
        <end position="191"/>
    </location>
</feature>
<proteinExistence type="predicted"/>
<keyword evidence="1" id="KW-0472">Membrane</keyword>
<dbReference type="OrthoDB" id="453176at2"/>
<protein>
    <submittedName>
        <fullName evidence="2">Uncharacterized protein</fullName>
    </submittedName>
</protein>
<evidence type="ECO:0000313" key="3">
    <source>
        <dbReference type="Proteomes" id="UP000275461"/>
    </source>
</evidence>
<evidence type="ECO:0000256" key="1">
    <source>
        <dbReference type="SAM" id="Phobius"/>
    </source>
</evidence>
<dbReference type="SUPFAM" id="SSF53474">
    <property type="entry name" value="alpha/beta-Hydrolases"/>
    <property type="match status" value="1"/>
</dbReference>